<proteinExistence type="predicted"/>
<keyword evidence="2" id="KW-1133">Transmembrane helix</keyword>
<feature type="compositionally biased region" description="Pro residues" evidence="1">
    <location>
        <begin position="169"/>
        <end position="188"/>
    </location>
</feature>
<comment type="caution">
    <text evidence="3">The sequence shown here is derived from an EMBL/GenBank/DDBJ whole genome shotgun (WGS) entry which is preliminary data.</text>
</comment>
<gene>
    <name evidence="3" type="ORF">R5R35_000530</name>
</gene>
<dbReference type="AlphaFoldDB" id="A0AAN9VS72"/>
<evidence type="ECO:0000313" key="4">
    <source>
        <dbReference type="Proteomes" id="UP001378592"/>
    </source>
</evidence>
<protein>
    <submittedName>
        <fullName evidence="3">Uncharacterized protein</fullName>
    </submittedName>
</protein>
<evidence type="ECO:0000313" key="3">
    <source>
        <dbReference type="EMBL" id="KAK7870355.1"/>
    </source>
</evidence>
<feature type="transmembrane region" description="Helical" evidence="2">
    <location>
        <begin position="50"/>
        <end position="70"/>
    </location>
</feature>
<name>A0AAN9VS72_9ORTH</name>
<keyword evidence="2" id="KW-0472">Membrane</keyword>
<accession>A0AAN9VS72</accession>
<feature type="transmembrane region" description="Helical" evidence="2">
    <location>
        <begin position="128"/>
        <end position="151"/>
    </location>
</feature>
<dbReference type="EMBL" id="JAZDUA010000059">
    <property type="protein sequence ID" value="KAK7870355.1"/>
    <property type="molecule type" value="Genomic_DNA"/>
</dbReference>
<feature type="region of interest" description="Disordered" evidence="1">
    <location>
        <begin position="161"/>
        <end position="195"/>
    </location>
</feature>
<dbReference type="Proteomes" id="UP001378592">
    <property type="component" value="Unassembled WGS sequence"/>
</dbReference>
<feature type="transmembrane region" description="Helical" evidence="2">
    <location>
        <begin position="206"/>
        <end position="228"/>
    </location>
</feature>
<keyword evidence="2" id="KW-0812">Transmembrane</keyword>
<keyword evidence="4" id="KW-1185">Reference proteome</keyword>
<reference evidence="3 4" key="1">
    <citation type="submission" date="2024-03" db="EMBL/GenBank/DDBJ databases">
        <title>The genome assembly and annotation of the cricket Gryllus longicercus Weissman &amp; Gray.</title>
        <authorList>
            <person name="Szrajer S."/>
            <person name="Gray D."/>
            <person name="Ylla G."/>
        </authorList>
    </citation>
    <scope>NUCLEOTIDE SEQUENCE [LARGE SCALE GENOMIC DNA]</scope>
    <source>
        <strain evidence="3">DAG 2021-001</strain>
        <tissue evidence="3">Whole body minus gut</tissue>
    </source>
</reference>
<evidence type="ECO:0000256" key="2">
    <source>
        <dbReference type="SAM" id="Phobius"/>
    </source>
</evidence>
<evidence type="ECO:0000256" key="1">
    <source>
        <dbReference type="SAM" id="MobiDB-lite"/>
    </source>
</evidence>
<organism evidence="3 4">
    <name type="scientific">Gryllus longicercus</name>
    <dbReference type="NCBI Taxonomy" id="2509291"/>
    <lineage>
        <taxon>Eukaryota</taxon>
        <taxon>Metazoa</taxon>
        <taxon>Ecdysozoa</taxon>
        <taxon>Arthropoda</taxon>
        <taxon>Hexapoda</taxon>
        <taxon>Insecta</taxon>
        <taxon>Pterygota</taxon>
        <taxon>Neoptera</taxon>
        <taxon>Polyneoptera</taxon>
        <taxon>Orthoptera</taxon>
        <taxon>Ensifera</taxon>
        <taxon>Gryllidea</taxon>
        <taxon>Grylloidea</taxon>
        <taxon>Gryllidae</taxon>
        <taxon>Gryllinae</taxon>
        <taxon>Gryllus</taxon>
    </lineage>
</organism>
<sequence length="237" mass="23823">MLQARLAQRKASAAAPLSGECTPASATQGSEDALAPAVEKGYPFALVLRLRVLQIVCGISVMVMGTVAFIEEGSELNLGLGIPAGAATVLAAAASIHTSRGFGGYEPSSCAPGSPWAALRFLGPSARVAAPLALLWGAACALHGALLVQAARTLATPLPAPDLAAPTADPAPAPDEPPASLPDAPPPRGAWTAAANAPLPQPQRDLVVLAAVQLTLAGLTIAVVLALLRVDCVYDPD</sequence>